<name>A0ABR8N2M3_9BACL</name>
<dbReference type="Proteomes" id="UP000609346">
    <property type="component" value="Unassembled WGS sequence"/>
</dbReference>
<evidence type="ECO:0000259" key="1">
    <source>
        <dbReference type="Pfam" id="PF20251"/>
    </source>
</evidence>
<protein>
    <recommendedName>
        <fullName evidence="1">Bacterial Ig-like domain-containing protein</fullName>
    </recommendedName>
</protein>
<accession>A0ABR8N2M3</accession>
<evidence type="ECO:0000313" key="3">
    <source>
        <dbReference type="Proteomes" id="UP000609346"/>
    </source>
</evidence>
<sequence length="101" mass="11483">MLFFSFLVVGCSDAKEKTNTGENTDWEPTKYETVNDLDGVTLIVKKGTVTSTGLTVVFDNTSDKHCIYGEFFLLEKKIEGSWYQVPIAIDGVYSFDRYTRF</sequence>
<keyword evidence="3" id="KW-1185">Reference proteome</keyword>
<proteinExistence type="predicted"/>
<dbReference type="InterPro" id="IPR046878">
    <property type="entry name" value="Big_14"/>
</dbReference>
<evidence type="ECO:0000313" key="2">
    <source>
        <dbReference type="EMBL" id="MBD3921667.1"/>
    </source>
</evidence>
<dbReference type="EMBL" id="JACXZA010000006">
    <property type="protein sequence ID" value="MBD3921667.1"/>
    <property type="molecule type" value="Genomic_DNA"/>
</dbReference>
<dbReference type="RefSeq" id="WP_191205956.1">
    <property type="nucleotide sequence ID" value="NZ_JACXZA010000006.1"/>
</dbReference>
<feature type="domain" description="Bacterial Ig-like" evidence="1">
    <location>
        <begin position="38"/>
        <end position="89"/>
    </location>
</feature>
<organism evidence="2 3">
    <name type="scientific">Paenibacillus terricola</name>
    <dbReference type="NCBI Taxonomy" id="2763503"/>
    <lineage>
        <taxon>Bacteria</taxon>
        <taxon>Bacillati</taxon>
        <taxon>Bacillota</taxon>
        <taxon>Bacilli</taxon>
        <taxon>Bacillales</taxon>
        <taxon>Paenibacillaceae</taxon>
        <taxon>Paenibacillus</taxon>
    </lineage>
</organism>
<dbReference type="Pfam" id="PF20251">
    <property type="entry name" value="Big_14"/>
    <property type="match status" value="1"/>
</dbReference>
<gene>
    <name evidence="2" type="ORF">H8B09_23065</name>
</gene>
<comment type="caution">
    <text evidence="2">The sequence shown here is derived from an EMBL/GenBank/DDBJ whole genome shotgun (WGS) entry which is preliminary data.</text>
</comment>
<reference evidence="2 3" key="1">
    <citation type="submission" date="2020-09" db="EMBL/GenBank/DDBJ databases">
        <title>Paenibacillus sp. strain PR3 16S rRNA gene Genome sequencing and assembly.</title>
        <authorList>
            <person name="Kim J."/>
        </authorList>
    </citation>
    <scope>NUCLEOTIDE SEQUENCE [LARGE SCALE GENOMIC DNA]</scope>
    <source>
        <strain evidence="2 3">PR3</strain>
    </source>
</reference>